<feature type="region of interest" description="Disordered" evidence="1">
    <location>
        <begin position="15"/>
        <end position="181"/>
    </location>
</feature>
<evidence type="ECO:0000313" key="3">
    <source>
        <dbReference type="Proteomes" id="UP000018001"/>
    </source>
</evidence>
<feature type="region of interest" description="Disordered" evidence="1">
    <location>
        <begin position="199"/>
        <end position="256"/>
    </location>
</feature>
<dbReference type="InParanoid" id="V5FQD0"/>
<dbReference type="Proteomes" id="UP000018001">
    <property type="component" value="Unassembled WGS sequence"/>
</dbReference>
<name>V5FQD0_BYSSN</name>
<feature type="compositionally biased region" description="Polar residues" evidence="1">
    <location>
        <begin position="49"/>
        <end position="70"/>
    </location>
</feature>
<comment type="caution">
    <text evidence="2">The sequence shown here is derived from an EMBL/GenBank/DDBJ whole genome shotgun (WGS) entry which is preliminary data.</text>
</comment>
<protein>
    <submittedName>
        <fullName evidence="2">Uncharacterized protein</fullName>
    </submittedName>
</protein>
<dbReference type="EMBL" id="BAUL01000542">
    <property type="protein sequence ID" value="GAE00295.1"/>
    <property type="molecule type" value="Genomic_DNA"/>
</dbReference>
<feature type="compositionally biased region" description="Basic and acidic residues" evidence="1">
    <location>
        <begin position="216"/>
        <end position="234"/>
    </location>
</feature>
<feature type="compositionally biased region" description="Basic and acidic residues" evidence="1">
    <location>
        <begin position="144"/>
        <end position="157"/>
    </location>
</feature>
<feature type="compositionally biased region" description="Low complexity" evidence="1">
    <location>
        <begin position="15"/>
        <end position="37"/>
    </location>
</feature>
<feature type="compositionally biased region" description="Basic residues" evidence="1">
    <location>
        <begin position="118"/>
        <end position="134"/>
    </location>
</feature>
<keyword evidence="3" id="KW-1185">Reference proteome</keyword>
<feature type="compositionally biased region" description="Polar residues" evidence="1">
    <location>
        <begin position="235"/>
        <end position="256"/>
    </location>
</feature>
<gene>
    <name evidence="2" type="ORF">PVAR5_9037</name>
</gene>
<reference evidence="3" key="1">
    <citation type="journal article" date="2014" name="Genome Announc.">
        <title>Draft genome sequence of the formaldehyde-resistant fungus Byssochlamys spectabilis No. 5 (anamorph Paecilomyces variotii No. 5) (NBRC109023).</title>
        <authorList>
            <person name="Oka T."/>
            <person name="Ekino K."/>
            <person name="Fukuda K."/>
            <person name="Nomura Y."/>
        </authorList>
    </citation>
    <scope>NUCLEOTIDE SEQUENCE [LARGE SCALE GENOMIC DNA]</scope>
    <source>
        <strain evidence="3">No. 5 / NBRC 109023</strain>
    </source>
</reference>
<evidence type="ECO:0000256" key="1">
    <source>
        <dbReference type="SAM" id="MobiDB-lite"/>
    </source>
</evidence>
<organism evidence="2 3">
    <name type="scientific">Byssochlamys spectabilis (strain No. 5 / NBRC 109023)</name>
    <name type="common">Paecilomyces variotii</name>
    <dbReference type="NCBI Taxonomy" id="1356009"/>
    <lineage>
        <taxon>Eukaryota</taxon>
        <taxon>Fungi</taxon>
        <taxon>Dikarya</taxon>
        <taxon>Ascomycota</taxon>
        <taxon>Pezizomycotina</taxon>
        <taxon>Eurotiomycetes</taxon>
        <taxon>Eurotiomycetidae</taxon>
        <taxon>Eurotiales</taxon>
        <taxon>Thermoascaceae</taxon>
        <taxon>Paecilomyces</taxon>
    </lineage>
</organism>
<dbReference type="AlphaFoldDB" id="V5FQD0"/>
<evidence type="ECO:0000313" key="2">
    <source>
        <dbReference type="EMBL" id="GAE00295.1"/>
    </source>
</evidence>
<proteinExistence type="predicted"/>
<accession>V5FQD0</accession>
<dbReference type="HOGENOM" id="CLU_1085844_0_0_1"/>
<sequence length="256" mass="28541">MDNLQEILYWLPSQCTTTSAQTQTSTDSSSSQSTGSPLPTPTIRPVASGTRSHNVVVNRQPFQDITNLAVSKTAPLSPRPADGGTPVPVPVPKQITYTTPAAPREIFSSYGSNPSTQSRKRGRPKGSKNQPKRQKTSDAPNPDDEAKKRWAFLDEGHQPLVKPQVYAADNDDYSPPNLKPKKFYKEGARFLTKSRNTLTPKGFEVTKPRRTYPRRVKADTYNHVQEDSYNREYEPNSNNYDTAPSNSNKTTWPQAC</sequence>